<evidence type="ECO:0000256" key="1">
    <source>
        <dbReference type="SAM" id="Coils"/>
    </source>
</evidence>
<proteinExistence type="predicted"/>
<gene>
    <name evidence="3" type="ORF">AR543_19020</name>
</gene>
<reference evidence="3 4" key="2">
    <citation type="journal article" date="2016" name="Int. J. Syst. Evol. Microbiol.">
        <title>Paenibacillus bovis sp. nov., isolated from raw yak (Bos grunniens) milk.</title>
        <authorList>
            <person name="Gao C."/>
            <person name="Han J."/>
            <person name="Liu Z."/>
            <person name="Xu X."/>
            <person name="Hang F."/>
            <person name="Wu Z."/>
        </authorList>
    </citation>
    <scope>NUCLEOTIDE SEQUENCE [LARGE SCALE GENOMIC DNA]</scope>
    <source>
        <strain evidence="3 4">BD3526</strain>
    </source>
</reference>
<feature type="coiled-coil region" evidence="1">
    <location>
        <begin position="143"/>
        <end position="170"/>
    </location>
</feature>
<keyword evidence="2" id="KW-0732">Signal</keyword>
<feature type="signal peptide" evidence="2">
    <location>
        <begin position="1"/>
        <end position="39"/>
    </location>
</feature>
<protein>
    <submittedName>
        <fullName evidence="3">Uncharacterized protein</fullName>
    </submittedName>
</protein>
<dbReference type="EMBL" id="CP013023">
    <property type="protein sequence ID" value="ANF98905.1"/>
    <property type="molecule type" value="Genomic_DNA"/>
</dbReference>
<evidence type="ECO:0000256" key="2">
    <source>
        <dbReference type="SAM" id="SignalP"/>
    </source>
</evidence>
<dbReference type="AlphaFoldDB" id="A0A172ZMN1"/>
<sequence length="264" mass="29219">MSSLKKSFRNWSTRLLSSGLILALLTPLTSLLPANHAYADNWTAAVNGIEAVYDGVASLESIIQLENQQTQTLRKQNNNRLQTVNTKIKDMDKAKLASLKTTVTQTEQKYASLFTDYAELGKQAATARKQKNTKKAEVISLKRNKMKAEVTAARTEIKQKKAALTQARKETAARKKNVKEALAPVQTVKKQITAENKTISTYKKSRSSARKSYHAAVKKGDAISAAAYLTVVYNKLGAIHASQQKIYGYEQQITTIIKAAESRL</sequence>
<name>A0A172ZMN1_9BACL</name>
<evidence type="ECO:0000313" key="3">
    <source>
        <dbReference type="EMBL" id="ANF98905.1"/>
    </source>
</evidence>
<dbReference type="KEGG" id="pbv:AR543_19020"/>
<reference evidence="4" key="1">
    <citation type="submission" date="2015-10" db="EMBL/GenBank/DDBJ databases">
        <title>Genome of Paenibacillus bovis sp. nov.</title>
        <authorList>
            <person name="Wu Z."/>
            <person name="Gao C."/>
            <person name="Liu Z."/>
            <person name="Zheng H."/>
        </authorList>
    </citation>
    <scope>NUCLEOTIDE SEQUENCE [LARGE SCALE GENOMIC DNA]</scope>
    <source>
        <strain evidence="4">BD3526</strain>
    </source>
</reference>
<keyword evidence="1" id="KW-0175">Coiled coil</keyword>
<feature type="chain" id="PRO_5008006044" evidence="2">
    <location>
        <begin position="40"/>
        <end position="264"/>
    </location>
</feature>
<dbReference type="Proteomes" id="UP000078148">
    <property type="component" value="Chromosome"/>
</dbReference>
<evidence type="ECO:0000313" key="4">
    <source>
        <dbReference type="Proteomes" id="UP000078148"/>
    </source>
</evidence>
<keyword evidence="4" id="KW-1185">Reference proteome</keyword>
<dbReference type="Gene3D" id="1.10.287.1490">
    <property type="match status" value="1"/>
</dbReference>
<accession>A0A172ZMN1</accession>
<organism evidence="3 4">
    <name type="scientific">Paenibacillus bovis</name>
    <dbReference type="NCBI Taxonomy" id="1616788"/>
    <lineage>
        <taxon>Bacteria</taxon>
        <taxon>Bacillati</taxon>
        <taxon>Bacillota</taxon>
        <taxon>Bacilli</taxon>
        <taxon>Bacillales</taxon>
        <taxon>Paenibacillaceae</taxon>
        <taxon>Paenibacillus</taxon>
    </lineage>
</organism>